<evidence type="ECO:0000256" key="1">
    <source>
        <dbReference type="SAM" id="MobiDB-lite"/>
    </source>
</evidence>
<sequence length="163" mass="16872">MTVLWIVVGVVVVLLLLVVFTGAAKKSQLRSTEQAAREHELQVRAATAHPDDPPTEAGAAPATGQALADDQRDSGAAASAEPVRATTPHTATWGDGLGEEAAATSAPAPTPSDDVKRSVQSDDVEAPVQSDRVEPVIDEEGDGCPSDMDSEHFGGVLDGKRPE</sequence>
<proteinExistence type="predicted"/>
<dbReference type="RefSeq" id="WP_184801264.1">
    <property type="nucleotide sequence ID" value="NZ_JACHMY010000001.1"/>
</dbReference>
<organism evidence="3 4">
    <name type="scientific">Kribbella italica</name>
    <dbReference type="NCBI Taxonomy" id="1540520"/>
    <lineage>
        <taxon>Bacteria</taxon>
        <taxon>Bacillati</taxon>
        <taxon>Actinomycetota</taxon>
        <taxon>Actinomycetes</taxon>
        <taxon>Propionibacteriales</taxon>
        <taxon>Kribbellaceae</taxon>
        <taxon>Kribbella</taxon>
    </lineage>
</organism>
<gene>
    <name evidence="3" type="ORF">HDA39_006260</name>
</gene>
<feature type="transmembrane region" description="Helical" evidence="2">
    <location>
        <begin position="6"/>
        <end position="24"/>
    </location>
</feature>
<comment type="caution">
    <text evidence="3">The sequence shown here is derived from an EMBL/GenBank/DDBJ whole genome shotgun (WGS) entry which is preliminary data.</text>
</comment>
<reference evidence="3 4" key="1">
    <citation type="submission" date="2020-08" db="EMBL/GenBank/DDBJ databases">
        <title>Sequencing the genomes of 1000 actinobacteria strains.</title>
        <authorList>
            <person name="Klenk H.-P."/>
        </authorList>
    </citation>
    <scope>NUCLEOTIDE SEQUENCE [LARGE SCALE GENOMIC DNA]</scope>
    <source>
        <strain evidence="3 4">DSM 28967</strain>
    </source>
</reference>
<evidence type="ECO:0000313" key="3">
    <source>
        <dbReference type="EMBL" id="MBB5839526.1"/>
    </source>
</evidence>
<dbReference type="EMBL" id="JACHMY010000001">
    <property type="protein sequence ID" value="MBB5839526.1"/>
    <property type="molecule type" value="Genomic_DNA"/>
</dbReference>
<evidence type="ECO:0000313" key="4">
    <source>
        <dbReference type="Proteomes" id="UP000549971"/>
    </source>
</evidence>
<protein>
    <submittedName>
        <fullName evidence="3">Uncharacterized protein</fullName>
    </submittedName>
</protein>
<accession>A0A7W9JCB3</accession>
<keyword evidence="2" id="KW-0812">Transmembrane</keyword>
<dbReference type="AlphaFoldDB" id="A0A7W9JCB3"/>
<name>A0A7W9JCB3_9ACTN</name>
<feature type="region of interest" description="Disordered" evidence="1">
    <location>
        <begin position="28"/>
        <end position="163"/>
    </location>
</feature>
<feature type="compositionally biased region" description="Low complexity" evidence="1">
    <location>
        <begin position="55"/>
        <end position="68"/>
    </location>
</feature>
<dbReference type="Proteomes" id="UP000549971">
    <property type="component" value="Unassembled WGS sequence"/>
</dbReference>
<keyword evidence="4" id="KW-1185">Reference proteome</keyword>
<keyword evidence="2" id="KW-1133">Transmembrane helix</keyword>
<keyword evidence="2" id="KW-0472">Membrane</keyword>
<evidence type="ECO:0000256" key="2">
    <source>
        <dbReference type="SAM" id="Phobius"/>
    </source>
</evidence>